<evidence type="ECO:0000313" key="12">
    <source>
        <dbReference type="Proteomes" id="UP000824782"/>
    </source>
</evidence>
<evidence type="ECO:0000259" key="10">
    <source>
        <dbReference type="PROSITE" id="PS50262"/>
    </source>
</evidence>
<accession>A0AAV7BAC5</accession>
<dbReference type="SUPFAM" id="SSF81321">
    <property type="entry name" value="Family A G protein-coupled receptor-like"/>
    <property type="match status" value="1"/>
</dbReference>
<evidence type="ECO:0000256" key="9">
    <source>
        <dbReference type="SAM" id="Phobius"/>
    </source>
</evidence>
<dbReference type="GO" id="GO:0016494">
    <property type="term" value="F:C-X-C chemokine receptor activity"/>
    <property type="evidence" value="ECO:0007669"/>
    <property type="project" value="InterPro"/>
</dbReference>
<keyword evidence="12" id="KW-1185">Reference proteome</keyword>
<dbReference type="PRINTS" id="PR00237">
    <property type="entry name" value="GPCRRHODOPSN"/>
</dbReference>
<dbReference type="GO" id="GO:0019957">
    <property type="term" value="F:C-C chemokine binding"/>
    <property type="evidence" value="ECO:0007669"/>
    <property type="project" value="TreeGrafter"/>
</dbReference>
<dbReference type="PANTHER" id="PTHR10489">
    <property type="entry name" value="CELL ADHESION MOLECULE"/>
    <property type="match status" value="1"/>
</dbReference>
<feature type="transmembrane region" description="Helical" evidence="9">
    <location>
        <begin position="214"/>
        <end position="239"/>
    </location>
</feature>
<evidence type="ECO:0000256" key="3">
    <source>
        <dbReference type="ARBA" id="ARBA00022989"/>
    </source>
</evidence>
<evidence type="ECO:0000256" key="7">
    <source>
        <dbReference type="ARBA" id="ARBA00023224"/>
    </source>
</evidence>
<feature type="transmembrane region" description="Helical" evidence="9">
    <location>
        <begin position="162"/>
        <end position="183"/>
    </location>
</feature>
<comment type="caution">
    <text evidence="11">The sequence shown here is derived from an EMBL/GenBank/DDBJ whole genome shotgun (WGS) entry which is preliminary data.</text>
</comment>
<dbReference type="Gene3D" id="1.20.1070.10">
    <property type="entry name" value="Rhodopsin 7-helix transmembrane proteins"/>
    <property type="match status" value="1"/>
</dbReference>
<feature type="transmembrane region" description="Helical" evidence="9">
    <location>
        <begin position="294"/>
        <end position="317"/>
    </location>
</feature>
<evidence type="ECO:0000256" key="4">
    <source>
        <dbReference type="ARBA" id="ARBA00023040"/>
    </source>
</evidence>
<name>A0AAV7BAC5_ENGPU</name>
<dbReference type="EMBL" id="WNYA01000006">
    <property type="protein sequence ID" value="KAG8569484.1"/>
    <property type="molecule type" value="Genomic_DNA"/>
</dbReference>
<dbReference type="Proteomes" id="UP000824782">
    <property type="component" value="Unassembled WGS sequence"/>
</dbReference>
<dbReference type="PANTHER" id="PTHR10489:SF618">
    <property type="entry name" value="C-X-C CHEMOKINE RECEPTOR TYPE 5"/>
    <property type="match status" value="1"/>
</dbReference>
<feature type="transmembrane region" description="Helical" evidence="9">
    <location>
        <begin position="251"/>
        <end position="274"/>
    </location>
</feature>
<proteinExistence type="inferred from homology"/>
<keyword evidence="5 9" id="KW-0472">Membrane</keyword>
<gene>
    <name evidence="11" type="ORF">GDO81_014429</name>
</gene>
<evidence type="ECO:0000256" key="6">
    <source>
        <dbReference type="ARBA" id="ARBA00023170"/>
    </source>
</evidence>
<dbReference type="GO" id="GO:0009897">
    <property type="term" value="C:external side of plasma membrane"/>
    <property type="evidence" value="ECO:0007669"/>
    <property type="project" value="TreeGrafter"/>
</dbReference>
<feature type="domain" description="G-protein coupled receptors family 1 profile" evidence="10">
    <location>
        <begin position="65"/>
        <end position="314"/>
    </location>
</feature>
<comment type="similarity">
    <text evidence="8">Belongs to the G-protein coupled receptor 1 family.</text>
</comment>
<dbReference type="InterPro" id="IPR001053">
    <property type="entry name" value="Chemokine_CXCR5"/>
</dbReference>
<keyword evidence="2 8" id="KW-0812">Transmembrane</keyword>
<dbReference type="GO" id="GO:0019722">
    <property type="term" value="P:calcium-mediated signaling"/>
    <property type="evidence" value="ECO:0007669"/>
    <property type="project" value="TreeGrafter"/>
</dbReference>
<keyword evidence="4 8" id="KW-0297">G-protein coupled receptor</keyword>
<evidence type="ECO:0000256" key="8">
    <source>
        <dbReference type="RuleBase" id="RU000688"/>
    </source>
</evidence>
<dbReference type="PROSITE" id="PS50262">
    <property type="entry name" value="G_PROTEIN_RECEP_F1_2"/>
    <property type="match status" value="1"/>
</dbReference>
<dbReference type="InterPro" id="IPR017452">
    <property type="entry name" value="GPCR_Rhodpsn_7TM"/>
</dbReference>
<feature type="transmembrane region" description="Helical" evidence="9">
    <location>
        <begin position="124"/>
        <end position="142"/>
    </location>
</feature>
<evidence type="ECO:0000256" key="1">
    <source>
        <dbReference type="ARBA" id="ARBA00004370"/>
    </source>
</evidence>
<keyword evidence="3 9" id="KW-1133">Transmembrane helix</keyword>
<dbReference type="GO" id="GO:0016493">
    <property type="term" value="F:C-C chemokine receptor activity"/>
    <property type="evidence" value="ECO:0007669"/>
    <property type="project" value="TreeGrafter"/>
</dbReference>
<organism evidence="11 12">
    <name type="scientific">Engystomops pustulosus</name>
    <name type="common">Tungara frog</name>
    <name type="synonym">Physalaemus pustulosus</name>
    <dbReference type="NCBI Taxonomy" id="76066"/>
    <lineage>
        <taxon>Eukaryota</taxon>
        <taxon>Metazoa</taxon>
        <taxon>Chordata</taxon>
        <taxon>Craniata</taxon>
        <taxon>Vertebrata</taxon>
        <taxon>Euteleostomi</taxon>
        <taxon>Amphibia</taxon>
        <taxon>Batrachia</taxon>
        <taxon>Anura</taxon>
        <taxon>Neobatrachia</taxon>
        <taxon>Hyloidea</taxon>
        <taxon>Leptodactylidae</taxon>
        <taxon>Leiuperinae</taxon>
        <taxon>Engystomops</taxon>
    </lineage>
</organism>
<feature type="transmembrane region" description="Helical" evidence="9">
    <location>
        <begin position="86"/>
        <end position="112"/>
    </location>
</feature>
<evidence type="ECO:0000256" key="2">
    <source>
        <dbReference type="ARBA" id="ARBA00022692"/>
    </source>
</evidence>
<evidence type="ECO:0000256" key="5">
    <source>
        <dbReference type="ARBA" id="ARBA00023136"/>
    </source>
</evidence>
<dbReference type="GO" id="GO:0007204">
    <property type="term" value="P:positive regulation of cytosolic calcium ion concentration"/>
    <property type="evidence" value="ECO:0007669"/>
    <property type="project" value="TreeGrafter"/>
</dbReference>
<comment type="subcellular location">
    <subcellularLocation>
        <location evidence="1">Membrane</location>
    </subcellularLocation>
</comment>
<dbReference type="GO" id="GO:0060326">
    <property type="term" value="P:cell chemotaxis"/>
    <property type="evidence" value="ECO:0007669"/>
    <property type="project" value="TreeGrafter"/>
</dbReference>
<dbReference type="Pfam" id="PF00001">
    <property type="entry name" value="7tm_1"/>
    <property type="match status" value="1"/>
</dbReference>
<feature type="transmembrane region" description="Helical" evidence="9">
    <location>
        <begin position="53"/>
        <end position="74"/>
    </location>
</feature>
<protein>
    <recommendedName>
        <fullName evidence="10">G-protein coupled receptors family 1 profile domain-containing protein</fullName>
    </recommendedName>
</protein>
<keyword evidence="7 8" id="KW-0807">Transducer</keyword>
<dbReference type="GO" id="GO:0042113">
    <property type="term" value="P:B cell activation"/>
    <property type="evidence" value="ECO:0007669"/>
    <property type="project" value="InterPro"/>
</dbReference>
<dbReference type="AlphaFoldDB" id="A0AAV7BAC5"/>
<evidence type="ECO:0000313" key="11">
    <source>
        <dbReference type="EMBL" id="KAG8569484.1"/>
    </source>
</evidence>
<dbReference type="InterPro" id="IPR050119">
    <property type="entry name" value="CCR1-9-like"/>
</dbReference>
<dbReference type="PROSITE" id="PS00237">
    <property type="entry name" value="G_PROTEIN_RECEP_F1_1"/>
    <property type="match status" value="1"/>
</dbReference>
<sequence length="364" mass="41682">MNMQDYIQMIDDVDLLYGENSSNLPNITIEFTCDNPSQEHEEHNKVYRVAIPILYSLVFVVGAVGNSLVLFILTRNHRSRSSTDNFLLHLAIADLLMLITFPFAIAEAIVGWEFGDFLCKLVGAISRLNFYCSSLLLGIISIDRYLSIIYAIHTFKRRSIHVVHLSCFIIWIICFLLSLPNFFVLGTQHVCNYTWCTYNQSDFVSNPWWQIGRFVNHIVGFLIPMIIMTVCYSHIIATLCRSPRREKKKAVRVALVITIVFFLCWSPYNVAVFLDTLEQYQWIDSCALSNNMPMAITVTELLGYVHCCLNPLLYAFVGAKFRNDALKVLKHFGCFKQKIFDRVSTVSRKSSTTESESRTAISSI</sequence>
<reference evidence="11" key="1">
    <citation type="thesis" date="2020" institute="ProQuest LLC" country="789 East Eisenhower Parkway, Ann Arbor, MI, USA">
        <title>Comparative Genomics and Chromosome Evolution.</title>
        <authorList>
            <person name="Mudd A.B."/>
        </authorList>
    </citation>
    <scope>NUCLEOTIDE SEQUENCE</scope>
    <source>
        <strain evidence="11">237g6f4</strain>
        <tissue evidence="11">Blood</tissue>
    </source>
</reference>
<dbReference type="PRINTS" id="PR00564">
    <property type="entry name" value="CXCCHMKINER5"/>
</dbReference>
<dbReference type="GO" id="GO:0006955">
    <property type="term" value="P:immune response"/>
    <property type="evidence" value="ECO:0007669"/>
    <property type="project" value="InterPro"/>
</dbReference>
<dbReference type="InterPro" id="IPR000276">
    <property type="entry name" value="GPCR_Rhodpsn"/>
</dbReference>
<keyword evidence="6 8" id="KW-0675">Receptor</keyword>